<dbReference type="OrthoDB" id="82411at2157"/>
<organism evidence="1 2">
    <name type="scientific">Methanobacterium alkalithermotolerans</name>
    <dbReference type="NCBI Taxonomy" id="2731220"/>
    <lineage>
        <taxon>Archaea</taxon>
        <taxon>Methanobacteriati</taxon>
        <taxon>Methanobacteriota</taxon>
        <taxon>Methanomada group</taxon>
        <taxon>Methanobacteria</taxon>
        <taxon>Methanobacteriales</taxon>
        <taxon>Methanobacteriaceae</taxon>
        <taxon>Methanobacterium</taxon>
    </lineage>
</organism>
<dbReference type="EMBL" id="CP058560">
    <property type="protein sequence ID" value="QUH23215.1"/>
    <property type="molecule type" value="Genomic_DNA"/>
</dbReference>
<dbReference type="Pfam" id="PF18933">
    <property type="entry name" value="PsbP_2"/>
    <property type="match status" value="1"/>
</dbReference>
<sequence>MRKYFIALLVILFLVFTAGCTSNSDSRTNETITLTQNGVSFDYPGTWVVATSKANDTIASVADPRSVNTATGFAETVVTIQRINRTGTFNSMYDQNYATLFNNSSYQRVSESNITMGNVQARENVYTVDDNGILKQQRAIWIEDSNQIYVILCSALINQFERERQNFDLIVNSFKIIN</sequence>
<dbReference type="GeneID" id="64820147"/>
<evidence type="ECO:0008006" key="3">
    <source>
        <dbReference type="Google" id="ProtNLM"/>
    </source>
</evidence>
<accession>A0A8T8K6S7</accession>
<keyword evidence="2" id="KW-1185">Reference proteome</keyword>
<reference evidence="1" key="1">
    <citation type="submission" date="2020-07" db="EMBL/GenBank/DDBJ databases">
        <title>Methanobacterium. sp. MethCan genome.</title>
        <authorList>
            <person name="Postec A."/>
            <person name="Quemeneur M."/>
        </authorList>
    </citation>
    <scope>NUCLEOTIDE SEQUENCE</scope>
    <source>
        <strain evidence="1">MethCAN</strain>
    </source>
</reference>
<dbReference type="RefSeq" id="WP_211534162.1">
    <property type="nucleotide sequence ID" value="NZ_CP058560.1"/>
</dbReference>
<name>A0A8T8K6S7_9EURY</name>
<dbReference type="Proteomes" id="UP000681041">
    <property type="component" value="Chromosome"/>
</dbReference>
<dbReference type="KEGG" id="meme:HYG87_05240"/>
<protein>
    <recommendedName>
        <fullName evidence="3">PsbP C-terminal domain-containing protein</fullName>
    </recommendedName>
</protein>
<gene>
    <name evidence="1" type="ORF">HYG87_05240</name>
</gene>
<dbReference type="PROSITE" id="PS51257">
    <property type="entry name" value="PROKAR_LIPOPROTEIN"/>
    <property type="match status" value="1"/>
</dbReference>
<dbReference type="Gene3D" id="3.40.1000.10">
    <property type="entry name" value="Mog1/PsbP, alpha/beta/alpha sandwich"/>
    <property type="match status" value="1"/>
</dbReference>
<evidence type="ECO:0000313" key="1">
    <source>
        <dbReference type="EMBL" id="QUH23215.1"/>
    </source>
</evidence>
<proteinExistence type="predicted"/>
<evidence type="ECO:0000313" key="2">
    <source>
        <dbReference type="Proteomes" id="UP000681041"/>
    </source>
</evidence>
<dbReference type="AlphaFoldDB" id="A0A8T8K6S7"/>